<dbReference type="Pfam" id="PF02620">
    <property type="entry name" value="YceD"/>
    <property type="match status" value="1"/>
</dbReference>
<proteinExistence type="predicted"/>
<evidence type="ECO:0008006" key="2">
    <source>
        <dbReference type="Google" id="ProtNLM"/>
    </source>
</evidence>
<dbReference type="PANTHER" id="PTHR34374:SF1">
    <property type="entry name" value="LARGE RIBOSOMAL RNA SUBUNIT ACCUMULATION PROTEIN YCED HOMOLOG 1, CHLOROPLASTIC"/>
    <property type="match status" value="1"/>
</dbReference>
<name>A0A381SPD4_9ZZZZ</name>
<dbReference type="AlphaFoldDB" id="A0A381SPD4"/>
<evidence type="ECO:0000313" key="1">
    <source>
        <dbReference type="EMBL" id="SVA05329.1"/>
    </source>
</evidence>
<sequence>MIFEIEEIPDGGFNFSLLAAKEKFEVNQPDCSLNSSVRVNGKLTRIERDIYFAGDLQASLQVACTRCLKPFPLMVKNKIRVHFIPRAKEQSSGTEVEVKETDIEQEVYEEDRVDLSGPIRDNILLDVPLIRLCNEGCKGICSECGNDLNTNQCECQREGEIDPRFAVLKTLKKS</sequence>
<accession>A0A381SPD4</accession>
<dbReference type="EMBL" id="UINC01003326">
    <property type="protein sequence ID" value="SVA05329.1"/>
    <property type="molecule type" value="Genomic_DNA"/>
</dbReference>
<dbReference type="PANTHER" id="PTHR34374">
    <property type="entry name" value="LARGE RIBOSOMAL RNA SUBUNIT ACCUMULATION PROTEIN YCED HOMOLOG 1, CHLOROPLASTIC"/>
    <property type="match status" value="1"/>
</dbReference>
<reference evidence="1" key="1">
    <citation type="submission" date="2018-05" db="EMBL/GenBank/DDBJ databases">
        <authorList>
            <person name="Lanie J.A."/>
            <person name="Ng W.-L."/>
            <person name="Kazmierczak K.M."/>
            <person name="Andrzejewski T.M."/>
            <person name="Davidsen T.M."/>
            <person name="Wayne K.J."/>
            <person name="Tettelin H."/>
            <person name="Glass J.I."/>
            <person name="Rusch D."/>
            <person name="Podicherti R."/>
            <person name="Tsui H.-C.T."/>
            <person name="Winkler M.E."/>
        </authorList>
    </citation>
    <scope>NUCLEOTIDE SEQUENCE</scope>
</reference>
<protein>
    <recommendedName>
        <fullName evidence="2">DUF177 domain-containing protein</fullName>
    </recommendedName>
</protein>
<organism evidence="1">
    <name type="scientific">marine metagenome</name>
    <dbReference type="NCBI Taxonomy" id="408172"/>
    <lineage>
        <taxon>unclassified sequences</taxon>
        <taxon>metagenomes</taxon>
        <taxon>ecological metagenomes</taxon>
    </lineage>
</organism>
<dbReference type="InterPro" id="IPR003772">
    <property type="entry name" value="YceD"/>
</dbReference>
<gene>
    <name evidence="1" type="ORF">METZ01_LOCUS58183</name>
</gene>